<feature type="region of interest" description="Disordered" evidence="2">
    <location>
        <begin position="859"/>
        <end position="902"/>
    </location>
</feature>
<protein>
    <recommendedName>
        <fullName evidence="3">At4g15545-like C-terminal domain-containing protein</fullName>
    </recommendedName>
</protein>
<organism evidence="5">
    <name type="scientific">Volvox carteri f. nagariensis</name>
    <dbReference type="NCBI Taxonomy" id="3068"/>
    <lineage>
        <taxon>Eukaryota</taxon>
        <taxon>Viridiplantae</taxon>
        <taxon>Chlorophyta</taxon>
        <taxon>core chlorophytes</taxon>
        <taxon>Chlorophyceae</taxon>
        <taxon>CS clade</taxon>
        <taxon>Chlamydomonadales</taxon>
        <taxon>Volvocaceae</taxon>
        <taxon>Volvox</taxon>
    </lineage>
</organism>
<accession>D8TW04</accession>
<dbReference type="Proteomes" id="UP000001058">
    <property type="component" value="Unassembled WGS sequence"/>
</dbReference>
<dbReference type="STRING" id="3068.D8TW04"/>
<evidence type="ECO:0000313" key="5">
    <source>
        <dbReference type="Proteomes" id="UP000001058"/>
    </source>
</evidence>
<dbReference type="InterPro" id="IPR058935">
    <property type="entry name" value="At4g15545-like_C"/>
</dbReference>
<dbReference type="RefSeq" id="XP_002950648.1">
    <property type="nucleotide sequence ID" value="XM_002950602.1"/>
</dbReference>
<feature type="coiled-coil region" evidence="1">
    <location>
        <begin position="719"/>
        <end position="774"/>
    </location>
</feature>
<dbReference type="PANTHER" id="PTHR47383">
    <property type="entry name" value="OS03G0659800 PROTEIN"/>
    <property type="match status" value="1"/>
</dbReference>
<keyword evidence="5" id="KW-1185">Reference proteome</keyword>
<feature type="region of interest" description="Disordered" evidence="2">
    <location>
        <begin position="604"/>
        <end position="645"/>
    </location>
</feature>
<dbReference type="GeneID" id="9617658"/>
<reference evidence="4 5" key="1">
    <citation type="journal article" date="2010" name="Science">
        <title>Genomic analysis of organismal complexity in the multicellular green alga Volvox carteri.</title>
        <authorList>
            <person name="Prochnik S.E."/>
            <person name="Umen J."/>
            <person name="Nedelcu A.M."/>
            <person name="Hallmann A."/>
            <person name="Miller S.M."/>
            <person name="Nishii I."/>
            <person name="Ferris P."/>
            <person name="Kuo A."/>
            <person name="Mitros T."/>
            <person name="Fritz-Laylin L.K."/>
            <person name="Hellsten U."/>
            <person name="Chapman J."/>
            <person name="Simakov O."/>
            <person name="Rensing S.A."/>
            <person name="Terry A."/>
            <person name="Pangilinan J."/>
            <person name="Kapitonov V."/>
            <person name="Jurka J."/>
            <person name="Salamov A."/>
            <person name="Shapiro H."/>
            <person name="Schmutz J."/>
            <person name="Grimwood J."/>
            <person name="Lindquist E."/>
            <person name="Lucas S."/>
            <person name="Grigoriev I.V."/>
            <person name="Schmitt R."/>
            <person name="Kirk D."/>
            <person name="Rokhsar D.S."/>
        </authorList>
    </citation>
    <scope>NUCLEOTIDE SEQUENCE [LARGE SCALE GENOMIC DNA]</scope>
    <source>
        <strain evidence="5">f. Nagariensis / Eve</strain>
    </source>
</reference>
<dbReference type="InParanoid" id="D8TW04"/>
<name>D8TW04_VOLCA</name>
<evidence type="ECO:0000259" key="3">
    <source>
        <dbReference type="Pfam" id="PF25972"/>
    </source>
</evidence>
<gene>
    <name evidence="4" type="ORF">VOLCADRAFT_104781</name>
</gene>
<evidence type="ECO:0000313" key="4">
    <source>
        <dbReference type="EMBL" id="EFJ48394.1"/>
    </source>
</evidence>
<feature type="region of interest" description="Disordered" evidence="2">
    <location>
        <begin position="319"/>
        <end position="356"/>
    </location>
</feature>
<evidence type="ECO:0000256" key="2">
    <source>
        <dbReference type="SAM" id="MobiDB-lite"/>
    </source>
</evidence>
<feature type="compositionally biased region" description="Gly residues" evidence="2">
    <location>
        <begin position="614"/>
        <end position="625"/>
    </location>
</feature>
<dbReference type="KEGG" id="vcn:VOLCADRAFT_104781"/>
<sequence length="970" mass="101762">MAAGGGVQFLQSNVEDGPKGIAAYKPQNTEVIRKMLREQQRECQALHANPLFKEFRTPGSVRAKKFGKGYAVVEDTGMPQPFADPKSIEYEGQARMFELIKNTAIKEEKARQGVWASFGAPYVPLGEPKEQQAGGGAGIGGGGGSRRRRGGSSGNPAAAAGGGGDARPGSPGSAAGYDSDSLPGYGSSADADSHLSPAEAAIRAATREAEDTVNKQKSVMRFTVSDRAEAAFPAAVLTSANVRAARARASVGAFVNRREAEEEISDPHRAFGQPPPVRRQLVPLPPAARRIIHGATGGGGGAGDDAVGVGEGSTFFLTQQAGQAAQDEERRRTSLENGAVASTSPPHEGTTSGSMGATGAVAVAGLPLVSEPASFAAAAAGSPNDGSFVPLVEPVVPLYGDESNPVYKWHNDFVAGRATVRTEPTNAAGLSTTLFGVLNLAQGRMPTYASGGKVVSPYARLEAYQVAQEAARRNTKQKAIQALEPTEIRILQRFYDQLCALVEVQRMSDPLCLMVVSKVKSLLEAGVYLHRPMLVAVLEYVAAFAKGAGMMRYNKYLLAVLTFITKCVGLDVADLEEVVEQQGVSMVVYGTPVVPTKVTSEMVAALGGPDDDGTGSGGKGSGGGAPARFRSARHHSKHVSGGTAPTAAAAAAAAAAHASSSAPAGTGGDGGMGAESAPGEAAPEPLTPSDAVTSVLPVDPFAQLELASKIAQHALASKAAQLEAEGQQLRDALVQKQNHIKMLERRVSTLELELQDMAAKSKQAIEEAHRLQSEKTLLADTVKRLHKDVARLEAFKKNLLNTLNNEDEPGLEPSVAAADVAGERLVSEVLSSISKPPAMQPPSAYTVRMAPAATPAYPSTSGRPMYGAATPQATSSAQYAAPPPPPMPHAQYGNPGSPPRIDGKEFFKQARAQLSYEQFSQFLHNIKELNAGRQSREETLRRSRDIFGPMHQDMYGMFEALLSRHSGTML</sequence>
<dbReference type="InterPro" id="IPR058936">
    <property type="entry name" value="At4g15545-like"/>
</dbReference>
<feature type="compositionally biased region" description="Low complexity" evidence="2">
    <location>
        <begin position="868"/>
        <end position="880"/>
    </location>
</feature>
<keyword evidence="1" id="KW-0175">Coiled coil</keyword>
<dbReference type="EMBL" id="GL378340">
    <property type="protein sequence ID" value="EFJ48394.1"/>
    <property type="molecule type" value="Genomic_DNA"/>
</dbReference>
<dbReference type="OrthoDB" id="534958at2759"/>
<feature type="compositionally biased region" description="Low complexity" evidence="2">
    <location>
        <begin position="674"/>
        <end position="684"/>
    </location>
</feature>
<feature type="domain" description="At4g15545-like C-terminal" evidence="3">
    <location>
        <begin position="899"/>
        <end position="965"/>
    </location>
</feature>
<dbReference type="PANTHER" id="PTHR47383:SF8">
    <property type="entry name" value="OS01G0768300 PROTEIN"/>
    <property type="match status" value="1"/>
</dbReference>
<feature type="compositionally biased region" description="Gly residues" evidence="2">
    <location>
        <begin position="133"/>
        <end position="144"/>
    </location>
</feature>
<feature type="compositionally biased region" description="Low complexity" evidence="2">
    <location>
        <begin position="167"/>
        <end position="176"/>
    </location>
</feature>
<feature type="region of interest" description="Disordered" evidence="2">
    <location>
        <begin position="126"/>
        <end position="194"/>
    </location>
</feature>
<dbReference type="AlphaFoldDB" id="D8TW04"/>
<feature type="region of interest" description="Disordered" evidence="2">
    <location>
        <begin position="660"/>
        <end position="692"/>
    </location>
</feature>
<dbReference type="Pfam" id="PF25972">
    <property type="entry name" value="At4g15545_C"/>
    <property type="match status" value="1"/>
</dbReference>
<dbReference type="eggNOG" id="ENOG502QUBG">
    <property type="taxonomic scope" value="Eukaryota"/>
</dbReference>
<evidence type="ECO:0000256" key="1">
    <source>
        <dbReference type="SAM" id="Coils"/>
    </source>
</evidence>
<proteinExistence type="predicted"/>